<accession>A0A397G8K8</accession>
<reference evidence="1 2" key="1">
    <citation type="submission" date="2018-08" db="EMBL/GenBank/DDBJ databases">
        <title>Genome and evolution of the arbuscular mycorrhizal fungus Diversispora epigaea (formerly Glomus versiforme) and its bacterial endosymbionts.</title>
        <authorList>
            <person name="Sun X."/>
            <person name="Fei Z."/>
            <person name="Harrison M."/>
        </authorList>
    </citation>
    <scope>NUCLEOTIDE SEQUENCE [LARGE SCALE GENOMIC DNA]</scope>
    <source>
        <strain evidence="1 2">IT104</strain>
    </source>
</reference>
<name>A0A397G8K8_9GLOM</name>
<sequence>MYDNYHYRMSDYYNYDSMEEEHNKFVEEYGWRKEWECCYFTDWDYWLYLFDEIKDHWNEKEVRQWKEKTLQKFDL</sequence>
<protein>
    <submittedName>
        <fullName evidence="1">Uncharacterized protein</fullName>
    </submittedName>
</protein>
<dbReference type="AlphaFoldDB" id="A0A397G8K8"/>
<dbReference type="Proteomes" id="UP000266861">
    <property type="component" value="Unassembled WGS sequence"/>
</dbReference>
<evidence type="ECO:0000313" key="1">
    <source>
        <dbReference type="EMBL" id="RHZ46234.1"/>
    </source>
</evidence>
<dbReference type="OrthoDB" id="2335776at2759"/>
<dbReference type="EMBL" id="PQFF01000520">
    <property type="protein sequence ID" value="RHZ46234.1"/>
    <property type="molecule type" value="Genomic_DNA"/>
</dbReference>
<proteinExistence type="predicted"/>
<organism evidence="1 2">
    <name type="scientific">Diversispora epigaea</name>
    <dbReference type="NCBI Taxonomy" id="1348612"/>
    <lineage>
        <taxon>Eukaryota</taxon>
        <taxon>Fungi</taxon>
        <taxon>Fungi incertae sedis</taxon>
        <taxon>Mucoromycota</taxon>
        <taxon>Glomeromycotina</taxon>
        <taxon>Glomeromycetes</taxon>
        <taxon>Diversisporales</taxon>
        <taxon>Diversisporaceae</taxon>
        <taxon>Diversispora</taxon>
    </lineage>
</organism>
<keyword evidence="2" id="KW-1185">Reference proteome</keyword>
<gene>
    <name evidence="1" type="ORF">Glove_628g8</name>
</gene>
<comment type="caution">
    <text evidence="1">The sequence shown here is derived from an EMBL/GenBank/DDBJ whole genome shotgun (WGS) entry which is preliminary data.</text>
</comment>
<evidence type="ECO:0000313" key="2">
    <source>
        <dbReference type="Proteomes" id="UP000266861"/>
    </source>
</evidence>